<gene>
    <name evidence="2" type="ORF">FJD37_10195</name>
</gene>
<reference evidence="2 3" key="1">
    <citation type="submission" date="2019-06" db="EMBL/GenBank/DDBJ databases">
        <title>Pseudomonas bimorpha sp. nov. isolated from bovine raw milk and skim milk concentrate.</title>
        <authorList>
            <person name="Hofmann K."/>
            <person name="Huptas C."/>
            <person name="Doll E."/>
            <person name="Scherer S."/>
            <person name="Wenning M."/>
        </authorList>
    </citation>
    <scope>NUCLEOTIDE SEQUENCE [LARGE SCALE GENOMIC DNA]</scope>
    <source>
        <strain evidence="2 3">DSM 108990</strain>
    </source>
</reference>
<dbReference type="OrthoDB" id="6539284at2"/>
<accession>A0A5C5PY16</accession>
<evidence type="ECO:0000313" key="3">
    <source>
        <dbReference type="Proteomes" id="UP000317901"/>
    </source>
</evidence>
<dbReference type="AlphaFoldDB" id="A0A5C5PY16"/>
<dbReference type="InterPro" id="IPR036429">
    <property type="entry name" value="SpoA-like_sf"/>
</dbReference>
<evidence type="ECO:0000313" key="2">
    <source>
        <dbReference type="EMBL" id="TWR95362.1"/>
    </source>
</evidence>
<feature type="domain" description="Flagellar motor switch protein FliN-like C-terminal" evidence="1">
    <location>
        <begin position="207"/>
        <end position="266"/>
    </location>
</feature>
<dbReference type="EMBL" id="VFIP01000015">
    <property type="protein sequence ID" value="TWR95362.1"/>
    <property type="molecule type" value="Genomic_DNA"/>
</dbReference>
<protein>
    <recommendedName>
        <fullName evidence="1">Flagellar motor switch protein FliN-like C-terminal domain-containing protein</fullName>
    </recommendedName>
</protein>
<dbReference type="Pfam" id="PF01052">
    <property type="entry name" value="FliMN_C"/>
    <property type="match status" value="1"/>
</dbReference>
<sequence>MTPHTKVQHSVPVEVLTFLKPEKLGRHYHKVPDYIKGMTNKYARVIPDYFLSQYRINSDLQHVRIHEHFTRAPDCRYHTEIGTLGFSIDRPLLAELLESYYGGISPTSQNDPPVSASETRLLARMGIDLCRICARMLNGGTPLQHIDDAVSTYEEIHWGYCVEFVFGNLEAGVDASVHLFLDTHAVDELTRHLSEPAPALTAQPDEQRISQLPVRLDCVLARMQMPLVSVLALNVDDIVMVRLLERCEVHIKQQKLFYATLAEDDGALYLTSLDSVKSP</sequence>
<dbReference type="SUPFAM" id="SSF101801">
    <property type="entry name" value="Surface presentation of antigens (SPOA)"/>
    <property type="match status" value="1"/>
</dbReference>
<proteinExistence type="predicted"/>
<comment type="caution">
    <text evidence="2">The sequence shown here is derived from an EMBL/GenBank/DDBJ whole genome shotgun (WGS) entry which is preliminary data.</text>
</comment>
<dbReference type="RefSeq" id="WP_122782741.1">
    <property type="nucleotide sequence ID" value="NZ_VFIP01000015.1"/>
</dbReference>
<organism evidence="2 3">
    <name type="scientific">Pseudomonas saxonica</name>
    <dbReference type="NCBI Taxonomy" id="2600598"/>
    <lineage>
        <taxon>Bacteria</taxon>
        <taxon>Pseudomonadati</taxon>
        <taxon>Pseudomonadota</taxon>
        <taxon>Gammaproteobacteria</taxon>
        <taxon>Pseudomonadales</taxon>
        <taxon>Pseudomonadaceae</taxon>
        <taxon>Pseudomonas</taxon>
    </lineage>
</organism>
<dbReference type="Proteomes" id="UP000317901">
    <property type="component" value="Unassembled WGS sequence"/>
</dbReference>
<dbReference type="InterPro" id="IPR001543">
    <property type="entry name" value="FliN-like_C"/>
</dbReference>
<name>A0A5C5PY16_9PSED</name>
<evidence type="ECO:0000259" key="1">
    <source>
        <dbReference type="Pfam" id="PF01052"/>
    </source>
</evidence>